<accession>M4NA62</accession>
<dbReference type="eggNOG" id="COG1012">
    <property type="taxonomic scope" value="Bacteria"/>
</dbReference>
<dbReference type="Pfam" id="PF00171">
    <property type="entry name" value="Aldedh"/>
    <property type="match status" value="1"/>
</dbReference>
<comment type="similarity">
    <text evidence="1 5">Belongs to the aldehyde dehydrogenase family.</text>
</comment>
<dbReference type="STRING" id="666685.R2APBS1_0097"/>
<dbReference type="AlphaFoldDB" id="M4NA62"/>
<name>M4NA62_9GAMM</name>
<dbReference type="SUPFAM" id="SSF53720">
    <property type="entry name" value="ALDH-like"/>
    <property type="match status" value="1"/>
</dbReference>
<evidence type="ECO:0000256" key="2">
    <source>
        <dbReference type="ARBA" id="ARBA00023002"/>
    </source>
</evidence>
<dbReference type="Proteomes" id="UP000011859">
    <property type="component" value="Chromosome"/>
</dbReference>
<sequence>MAAMPASPKTFEGFEALPIAGTWRSGRSTRHNTDIDPYTGDTLVTIPLAATQDVDDAYLAAGAAQAAWAATAPAERALVMHNAVRVFDERREEILSWLIREAGSTRLKANIECDSARAVTLEAASFPYRVAGRILASDIPGKENRVYRRALGVIGIISPWNFPLHLTQRSLAPALALALGNAVVVKPASDTPVSGGLLLAKIFEEAGLPPGVLNVIVGAGSEIGDYFVAHPQPRLISFTGSTAVGQGIGRLASSGTHLKRVALELGGNSPFVVLGDADVEQAARAAVFGRFLHQGQICMSVNRIIVDAQLHDAFVKRFVARTRTLQVGDPNDIATAIGPIIDAAQLRGIVEKIALAKQQGATELLGGEADGQLLPPHVFTDVPADSSLFRDESFGPIVPIVRAKDEADALRLANATGYGLSSAVFCGDIDRGVRFAQRIEAGMTHVNDMSVNDEPHVPFGGEKNSGIGRFGGEWIIDEFTAAHWISVQHVPRSYPF</sequence>
<evidence type="ECO:0000256" key="4">
    <source>
        <dbReference type="PROSITE-ProRule" id="PRU10007"/>
    </source>
</evidence>
<keyword evidence="2 5" id="KW-0560">Oxidoreductase</keyword>
<keyword evidence="3" id="KW-0520">NAD</keyword>
<dbReference type="InterPro" id="IPR016162">
    <property type="entry name" value="Ald_DH_N"/>
</dbReference>
<dbReference type="KEGG" id="rhd:R2APBS1_0097"/>
<protein>
    <submittedName>
        <fullName evidence="7">NAD-dependent aldehyde dehydrogenase</fullName>
    </submittedName>
</protein>
<gene>
    <name evidence="7" type="ORF">R2APBS1_0097</name>
</gene>
<dbReference type="InterPro" id="IPR016163">
    <property type="entry name" value="Ald_DH_C"/>
</dbReference>
<dbReference type="PANTHER" id="PTHR42986">
    <property type="entry name" value="BENZALDEHYDE DEHYDROGENASE YFMT"/>
    <property type="match status" value="1"/>
</dbReference>
<dbReference type="EMBL" id="CP003470">
    <property type="protein sequence ID" value="AGG87279.1"/>
    <property type="molecule type" value="Genomic_DNA"/>
</dbReference>
<dbReference type="InterPro" id="IPR016161">
    <property type="entry name" value="Ald_DH/histidinol_DH"/>
</dbReference>
<dbReference type="GO" id="GO:0016620">
    <property type="term" value="F:oxidoreductase activity, acting on the aldehyde or oxo group of donors, NAD or NADP as acceptor"/>
    <property type="evidence" value="ECO:0007669"/>
    <property type="project" value="InterPro"/>
</dbReference>
<dbReference type="InterPro" id="IPR015590">
    <property type="entry name" value="Aldehyde_DH_dom"/>
</dbReference>
<evidence type="ECO:0000256" key="5">
    <source>
        <dbReference type="RuleBase" id="RU003345"/>
    </source>
</evidence>
<organism evidence="7 8">
    <name type="scientific">Rhodanobacter denitrificans</name>
    <dbReference type="NCBI Taxonomy" id="666685"/>
    <lineage>
        <taxon>Bacteria</taxon>
        <taxon>Pseudomonadati</taxon>
        <taxon>Pseudomonadota</taxon>
        <taxon>Gammaproteobacteria</taxon>
        <taxon>Lysobacterales</taxon>
        <taxon>Rhodanobacteraceae</taxon>
        <taxon>Rhodanobacter</taxon>
    </lineage>
</organism>
<evidence type="ECO:0000256" key="3">
    <source>
        <dbReference type="ARBA" id="ARBA00023027"/>
    </source>
</evidence>
<evidence type="ECO:0000256" key="1">
    <source>
        <dbReference type="ARBA" id="ARBA00009986"/>
    </source>
</evidence>
<proteinExistence type="inferred from homology"/>
<dbReference type="PROSITE" id="PS00687">
    <property type="entry name" value="ALDEHYDE_DEHYDR_GLU"/>
    <property type="match status" value="1"/>
</dbReference>
<feature type="domain" description="Aldehyde dehydrogenase" evidence="6">
    <location>
        <begin position="23"/>
        <end position="484"/>
    </location>
</feature>
<dbReference type="Gene3D" id="3.40.309.10">
    <property type="entry name" value="Aldehyde Dehydrogenase, Chain A, domain 2"/>
    <property type="match status" value="1"/>
</dbReference>
<dbReference type="PANTHER" id="PTHR42986:SF1">
    <property type="entry name" value="BENZALDEHYDE DEHYDROGENASE YFMT"/>
    <property type="match status" value="1"/>
</dbReference>
<dbReference type="HOGENOM" id="CLU_005391_1_0_6"/>
<reference evidence="7 8" key="1">
    <citation type="submission" date="2012-04" db="EMBL/GenBank/DDBJ databases">
        <title>Complete genome of Rhodanobacter sp. 2APBS1.</title>
        <authorList>
            <consortium name="US DOE Joint Genome Institute"/>
            <person name="Huntemann M."/>
            <person name="Wei C.-L."/>
            <person name="Han J."/>
            <person name="Detter J.C."/>
            <person name="Han C."/>
            <person name="Tapia R."/>
            <person name="Munk A.C.C."/>
            <person name="Chen A."/>
            <person name="Krypides N."/>
            <person name="Mavromatis K."/>
            <person name="Markowitz V."/>
            <person name="Szeto E."/>
            <person name="Ivanova N."/>
            <person name="Mikhailova N."/>
            <person name="Ovchinnikova G."/>
            <person name="Pagani I."/>
            <person name="Pati A."/>
            <person name="Goodwin L."/>
            <person name="Peters L."/>
            <person name="Pitluck S."/>
            <person name="Woyke T."/>
            <person name="Prakash O."/>
            <person name="Elkins J."/>
            <person name="Brown S."/>
            <person name="Palumbo A."/>
            <person name="Hemme C."/>
            <person name="Zhou J."/>
            <person name="Watson D."/>
            <person name="Jardine P."/>
            <person name="Kostka J."/>
            <person name="Green S."/>
        </authorList>
    </citation>
    <scope>NUCLEOTIDE SEQUENCE [LARGE SCALE GENOMIC DNA]</scope>
    <source>
        <strain evidence="7 8">2APBS1</strain>
    </source>
</reference>
<evidence type="ECO:0000313" key="8">
    <source>
        <dbReference type="Proteomes" id="UP000011859"/>
    </source>
</evidence>
<evidence type="ECO:0000313" key="7">
    <source>
        <dbReference type="EMBL" id="AGG87279.1"/>
    </source>
</evidence>
<dbReference type="InterPro" id="IPR029510">
    <property type="entry name" value="Ald_DH_CS_GLU"/>
</dbReference>
<evidence type="ECO:0000259" key="6">
    <source>
        <dbReference type="Pfam" id="PF00171"/>
    </source>
</evidence>
<keyword evidence="8" id="KW-1185">Reference proteome</keyword>
<feature type="active site" evidence="4">
    <location>
        <position position="264"/>
    </location>
</feature>
<dbReference type="Gene3D" id="3.40.605.10">
    <property type="entry name" value="Aldehyde Dehydrogenase, Chain A, domain 1"/>
    <property type="match status" value="1"/>
</dbReference>
<dbReference type="FunFam" id="3.40.309.10:FF:000009">
    <property type="entry name" value="Aldehyde dehydrogenase A"/>
    <property type="match status" value="1"/>
</dbReference>